<dbReference type="SMART" id="SM00317">
    <property type="entry name" value="SET"/>
    <property type="match status" value="1"/>
</dbReference>
<dbReference type="PANTHER" id="PTHR47332:SF4">
    <property type="entry name" value="SET DOMAIN-CONTAINING PROTEIN 5"/>
    <property type="match status" value="1"/>
</dbReference>
<dbReference type="KEGG" id="ksn:43590830"/>
<keyword evidence="3" id="KW-1185">Reference proteome</keyword>
<dbReference type="PROSITE" id="PS50280">
    <property type="entry name" value="SET"/>
    <property type="match status" value="1"/>
</dbReference>
<dbReference type="PANTHER" id="PTHR47332">
    <property type="entry name" value="SET DOMAIN-CONTAINING PROTEIN 5"/>
    <property type="match status" value="1"/>
</dbReference>
<dbReference type="InterPro" id="IPR046341">
    <property type="entry name" value="SET_dom_sf"/>
</dbReference>
<proteinExistence type="predicted"/>
<name>A0A5M6BTD1_9TREE</name>
<dbReference type="AlphaFoldDB" id="A0A5M6BTD1"/>
<dbReference type="GeneID" id="43590830"/>
<evidence type="ECO:0000313" key="3">
    <source>
        <dbReference type="Proteomes" id="UP000322225"/>
    </source>
</evidence>
<dbReference type="Pfam" id="PF00856">
    <property type="entry name" value="SET"/>
    <property type="match status" value="1"/>
</dbReference>
<dbReference type="SUPFAM" id="SSF82199">
    <property type="entry name" value="SET domain"/>
    <property type="match status" value="1"/>
</dbReference>
<gene>
    <name evidence="2" type="ORF">CI109_104572</name>
</gene>
<dbReference type="OrthoDB" id="2565108at2759"/>
<evidence type="ECO:0000313" key="2">
    <source>
        <dbReference type="EMBL" id="WWD20098.1"/>
    </source>
</evidence>
<accession>A0A5M6BTD1</accession>
<dbReference type="EMBL" id="CP144058">
    <property type="protein sequence ID" value="WWD20098.1"/>
    <property type="molecule type" value="Genomic_DNA"/>
</dbReference>
<reference evidence="2" key="1">
    <citation type="submission" date="2017-08" db="EMBL/GenBank/DDBJ databases">
        <authorList>
            <person name="Cuomo C."/>
            <person name="Billmyre B."/>
            <person name="Heitman J."/>
        </authorList>
    </citation>
    <scope>NUCLEOTIDE SEQUENCE</scope>
    <source>
        <strain evidence="2">CBS 12478</strain>
    </source>
</reference>
<protein>
    <submittedName>
        <fullName evidence="2">Uncharacterized protein</fullName>
    </submittedName>
</protein>
<evidence type="ECO:0000256" key="1">
    <source>
        <dbReference type="SAM" id="MobiDB-lite"/>
    </source>
</evidence>
<organism evidence="2 3">
    <name type="scientific">Kwoniella shandongensis</name>
    <dbReference type="NCBI Taxonomy" id="1734106"/>
    <lineage>
        <taxon>Eukaryota</taxon>
        <taxon>Fungi</taxon>
        <taxon>Dikarya</taxon>
        <taxon>Basidiomycota</taxon>
        <taxon>Agaricomycotina</taxon>
        <taxon>Tremellomycetes</taxon>
        <taxon>Tremellales</taxon>
        <taxon>Cryptococcaceae</taxon>
        <taxon>Kwoniella</taxon>
    </lineage>
</organism>
<dbReference type="Proteomes" id="UP000322225">
    <property type="component" value="Chromosome 8"/>
</dbReference>
<reference evidence="2" key="2">
    <citation type="submission" date="2024-01" db="EMBL/GenBank/DDBJ databases">
        <title>Comparative genomics of Cryptococcus and Kwoniella reveals pathogenesis evolution and contrasting modes of karyotype evolution via chromosome fusion or intercentromeric recombination.</title>
        <authorList>
            <person name="Coelho M.A."/>
            <person name="David-Palma M."/>
            <person name="Shea T."/>
            <person name="Bowers K."/>
            <person name="McGinley-Smith S."/>
            <person name="Mohammad A.W."/>
            <person name="Gnirke A."/>
            <person name="Yurkov A.M."/>
            <person name="Nowrousian M."/>
            <person name="Sun S."/>
            <person name="Cuomo C.A."/>
            <person name="Heitman J."/>
        </authorList>
    </citation>
    <scope>NUCLEOTIDE SEQUENCE</scope>
    <source>
        <strain evidence="2">CBS 12478</strain>
    </source>
</reference>
<dbReference type="CDD" id="cd20071">
    <property type="entry name" value="SET_SMYD"/>
    <property type="match status" value="1"/>
</dbReference>
<dbReference type="InterPro" id="IPR001214">
    <property type="entry name" value="SET_dom"/>
</dbReference>
<dbReference type="Gene3D" id="2.170.270.10">
    <property type="entry name" value="SET domain"/>
    <property type="match status" value="1"/>
</dbReference>
<feature type="region of interest" description="Disordered" evidence="1">
    <location>
        <begin position="74"/>
        <end position="135"/>
    </location>
</feature>
<dbReference type="InterPro" id="IPR053185">
    <property type="entry name" value="SET_domain_protein"/>
</dbReference>
<feature type="region of interest" description="Disordered" evidence="1">
    <location>
        <begin position="1"/>
        <end position="46"/>
    </location>
</feature>
<sequence length="484" mass="54420">MNEKGKEEECDFTVVLQQPTPGPSSPLTPSTPNSRAGRRLGSIDNPIVIEEESDGVGEDDDVIILLSRPVYKKREGKRSTRNRVLSPPPSTSTSTTIRTLNKVQTSHKDRSASSSHAPITCHLPTPPPSESPSSPISVRLTYTSIERPIPSIRDLPFDFHSYTGKHLGLRANRDIKRGELIIKEEPFFTLPIGDIDEDITSDHILPLLPLSQDCQGLFHSFTGRTDRHADNDHYVNIIETNSIPLISKDSQALGLFRHICRVNHSCTPNSGWSWVEDEGNLHLYAYTNIDCGEEITASYLPQKGITLSYAQRQRHLLNGHGFVCLCDACATSAIQIVEADTSLALFEYLQDEWMETDLGEYAADIHDALRKLNQAKSILLSNDKFNAVGDVLEQLYDVYAIHGMLKRSKDAALQCLDHFTVCLGKKAAEQSRYAALAMDPTLFERWAELDSSRERKKRKRRREDKAVRMSIRIRRSYEDTFASD</sequence>
<dbReference type="RefSeq" id="XP_031859032.1">
    <property type="nucleotide sequence ID" value="XM_032006669.1"/>
</dbReference>